<keyword evidence="4" id="KW-0997">Cell inner membrane</keyword>
<feature type="transmembrane region" description="Helical" evidence="11">
    <location>
        <begin position="168"/>
        <end position="190"/>
    </location>
</feature>
<evidence type="ECO:0000256" key="2">
    <source>
        <dbReference type="ARBA" id="ARBA00004429"/>
    </source>
</evidence>
<comment type="subcellular location">
    <subcellularLocation>
        <location evidence="2">Cell inner membrane</location>
        <topology evidence="2">Multi-pass membrane protein</topology>
    </subcellularLocation>
</comment>
<dbReference type="Pfam" id="PF01292">
    <property type="entry name" value="Ni_hydr_CYTB"/>
    <property type="match status" value="1"/>
</dbReference>
<name>A0A212IPC5_9ENTR</name>
<dbReference type="EMBL" id="FLUB01000020">
    <property type="protein sequence ID" value="SBV68672.1"/>
    <property type="molecule type" value="Genomic_DNA"/>
</dbReference>
<keyword evidence="7 11" id="KW-1133">Transmembrane helix</keyword>
<evidence type="ECO:0000256" key="9">
    <source>
        <dbReference type="ARBA" id="ARBA00023136"/>
    </source>
</evidence>
<feature type="domain" description="Cytochrome b561 bacterial/Ni-hydrogenase" evidence="12">
    <location>
        <begin position="59"/>
        <end position="239"/>
    </location>
</feature>
<dbReference type="InterPro" id="IPR051542">
    <property type="entry name" value="Hydrogenase_cytochrome"/>
</dbReference>
<comment type="cofactor">
    <cofactor evidence="1">
        <name>heme</name>
        <dbReference type="ChEBI" id="CHEBI:30413"/>
    </cofactor>
</comment>
<evidence type="ECO:0000256" key="6">
    <source>
        <dbReference type="ARBA" id="ARBA00022723"/>
    </source>
</evidence>
<dbReference type="NCBIfam" id="NF011582">
    <property type="entry name" value="PRK15006.1"/>
    <property type="match status" value="1"/>
</dbReference>
<evidence type="ECO:0000256" key="8">
    <source>
        <dbReference type="ARBA" id="ARBA00023004"/>
    </source>
</evidence>
<feature type="transmembrane region" description="Helical" evidence="11">
    <location>
        <begin position="71"/>
        <end position="91"/>
    </location>
</feature>
<reference evidence="14" key="1">
    <citation type="submission" date="2016-04" db="EMBL/GenBank/DDBJ databases">
        <authorList>
            <person name="Evans L.H."/>
            <person name="Alamgir A."/>
            <person name="Owens N."/>
            <person name="Weber N.D."/>
            <person name="Virtaneva K."/>
            <person name="Barbian K."/>
            <person name="Babar A."/>
            <person name="Rosenke K."/>
        </authorList>
    </citation>
    <scope>NUCLEOTIDE SEQUENCE</scope>
    <source>
        <strain evidence="13">86-2</strain>
        <strain evidence="14">92-3</strain>
    </source>
</reference>
<dbReference type="Gene3D" id="1.20.950.20">
    <property type="entry name" value="Transmembrane di-heme cytochromes, Chain C"/>
    <property type="match status" value="1"/>
</dbReference>
<protein>
    <submittedName>
        <fullName evidence="14">Putative cytochrome b subunit of a reductase</fullName>
    </submittedName>
</protein>
<evidence type="ECO:0000256" key="3">
    <source>
        <dbReference type="ARBA" id="ARBA00022475"/>
    </source>
</evidence>
<evidence type="ECO:0000256" key="7">
    <source>
        <dbReference type="ARBA" id="ARBA00022989"/>
    </source>
</evidence>
<dbReference type="GO" id="GO:0005886">
    <property type="term" value="C:plasma membrane"/>
    <property type="evidence" value="ECO:0007669"/>
    <property type="project" value="UniProtKB-SubCell"/>
</dbReference>
<keyword evidence="3" id="KW-1003">Cell membrane</keyword>
<evidence type="ECO:0000259" key="12">
    <source>
        <dbReference type="Pfam" id="PF01292"/>
    </source>
</evidence>
<dbReference type="GO" id="GO:0022904">
    <property type="term" value="P:respiratory electron transport chain"/>
    <property type="evidence" value="ECO:0007669"/>
    <property type="project" value="InterPro"/>
</dbReference>
<evidence type="ECO:0000256" key="1">
    <source>
        <dbReference type="ARBA" id="ARBA00001971"/>
    </source>
</evidence>
<dbReference type="EMBL" id="FLUA01000037">
    <property type="protein sequence ID" value="SBV64631.1"/>
    <property type="molecule type" value="Genomic_DNA"/>
</dbReference>
<dbReference type="PANTHER" id="PTHR30485:SF1">
    <property type="entry name" value="CYTOCHROME YDHU-RELATED"/>
    <property type="match status" value="1"/>
</dbReference>
<evidence type="ECO:0000313" key="13">
    <source>
        <dbReference type="EMBL" id="SBV64631.1"/>
    </source>
</evidence>
<comment type="similarity">
    <text evidence="10">Belongs to the PhsC family.</text>
</comment>
<evidence type="ECO:0000256" key="11">
    <source>
        <dbReference type="SAM" id="Phobius"/>
    </source>
</evidence>
<dbReference type="SUPFAM" id="SSF81342">
    <property type="entry name" value="Transmembrane di-heme cytochromes"/>
    <property type="match status" value="1"/>
</dbReference>
<dbReference type="GO" id="GO:0046872">
    <property type="term" value="F:metal ion binding"/>
    <property type="evidence" value="ECO:0007669"/>
    <property type="project" value="UniProtKB-KW"/>
</dbReference>
<dbReference type="RefSeq" id="WP_003844268.1">
    <property type="nucleotide sequence ID" value="NZ_LT598671.1"/>
</dbReference>
<feature type="transmembrane region" description="Helical" evidence="11">
    <location>
        <begin position="20"/>
        <end position="40"/>
    </location>
</feature>
<dbReference type="InterPro" id="IPR016174">
    <property type="entry name" value="Di-haem_cyt_TM"/>
</dbReference>
<dbReference type="AlphaFoldDB" id="A0A212IPC5"/>
<proteinExistence type="inferred from homology"/>
<dbReference type="PANTHER" id="PTHR30485">
    <property type="entry name" value="NI/FE-HYDROGENASE 1 B-TYPE CYTOCHROME SUBUNIT"/>
    <property type="match status" value="1"/>
</dbReference>
<keyword evidence="5 11" id="KW-0812">Transmembrane</keyword>
<keyword evidence="6" id="KW-0479">Metal-binding</keyword>
<dbReference type="InterPro" id="IPR011577">
    <property type="entry name" value="Cyt_b561_bac/Ni-Hgenase"/>
</dbReference>
<organism evidence="14">
    <name type="scientific">uncultured Citrobacter sp</name>
    <dbReference type="NCBI Taxonomy" id="200446"/>
    <lineage>
        <taxon>Bacteria</taxon>
        <taxon>Pseudomonadati</taxon>
        <taxon>Pseudomonadota</taxon>
        <taxon>Gammaproteobacteria</taxon>
        <taxon>Enterobacterales</taxon>
        <taxon>Enterobacteriaceae</taxon>
        <taxon>Citrobacter</taxon>
        <taxon>environmental samples</taxon>
    </lineage>
</organism>
<dbReference type="GO" id="GO:0020037">
    <property type="term" value="F:heme binding"/>
    <property type="evidence" value="ECO:0007669"/>
    <property type="project" value="TreeGrafter"/>
</dbReference>
<evidence type="ECO:0000256" key="4">
    <source>
        <dbReference type="ARBA" id="ARBA00022519"/>
    </source>
</evidence>
<evidence type="ECO:0000256" key="5">
    <source>
        <dbReference type="ARBA" id="ARBA00022692"/>
    </source>
</evidence>
<accession>A0A212IPC5</accession>
<sequence>MNSIWGAELNYAPDYWPLWLIYAGVVIVLMIAGLVIHALLRRMLSPKTATGEEHRDYLYSLAVRRWHWGNALLFILLLLSGLFGHFSVGPVVLMVQVHTWCGFALLAFWVGFVLINATSGNGCHYRVKFNGLISRCLLQTRFYLYGIMKGEPHPFAATAESKFNPLQQLAYLAIMYALVPLLIITGLLCLYPQVIGAGPVMLVLHMVLAIVGLLFICAHIYLCTLGDTPGQIFRSMIDGYHRHRSHHAETAPRKG</sequence>
<evidence type="ECO:0000313" key="14">
    <source>
        <dbReference type="EMBL" id="SBV68672.1"/>
    </source>
</evidence>
<feature type="transmembrane region" description="Helical" evidence="11">
    <location>
        <begin position="97"/>
        <end position="117"/>
    </location>
</feature>
<dbReference type="FunFam" id="1.20.950.20:FF:000004">
    <property type="entry name" value="Thiosulfate reductase cytochrome B subunit"/>
    <property type="match status" value="1"/>
</dbReference>
<gene>
    <name evidence="14" type="primary">ydhU</name>
    <name evidence="13" type="ORF">KL86CIT2_390053</name>
    <name evidence="14" type="ORF">KM92CIT3_81021</name>
</gene>
<dbReference type="GO" id="GO:0009055">
    <property type="term" value="F:electron transfer activity"/>
    <property type="evidence" value="ECO:0007669"/>
    <property type="project" value="InterPro"/>
</dbReference>
<keyword evidence="8" id="KW-0408">Iron</keyword>
<evidence type="ECO:0000256" key="10">
    <source>
        <dbReference type="ARBA" id="ARBA00060808"/>
    </source>
</evidence>
<feature type="transmembrane region" description="Helical" evidence="11">
    <location>
        <begin position="202"/>
        <end position="222"/>
    </location>
</feature>
<keyword evidence="9 11" id="KW-0472">Membrane</keyword>